<dbReference type="InterPro" id="IPR036515">
    <property type="entry name" value="Transposase_17_sf"/>
</dbReference>
<dbReference type="SUPFAM" id="SSF143422">
    <property type="entry name" value="Transposase IS200-like"/>
    <property type="match status" value="1"/>
</dbReference>
<dbReference type="OrthoDB" id="9814067at2"/>
<dbReference type="EMBL" id="VJOM01000001">
    <property type="protein sequence ID" value="TSE34106.1"/>
    <property type="molecule type" value="Genomic_DNA"/>
</dbReference>
<feature type="domain" description="Transposase IS200-like" evidence="2">
    <location>
        <begin position="9"/>
        <end position="123"/>
    </location>
</feature>
<dbReference type="Proteomes" id="UP000317763">
    <property type="component" value="Unassembled WGS sequence"/>
</dbReference>
<dbReference type="PANTHER" id="PTHR34322:SF2">
    <property type="entry name" value="TRANSPOSASE IS200-LIKE DOMAIN-CONTAINING PROTEIN"/>
    <property type="match status" value="1"/>
</dbReference>
<dbReference type="STRING" id="307486.GCA_000807215_02214"/>
<dbReference type="SMART" id="SM01321">
    <property type="entry name" value="Y1_Tnp"/>
    <property type="match status" value="1"/>
</dbReference>
<gene>
    <name evidence="3" type="ORF">Ttaiw_00166</name>
</gene>
<dbReference type="RefSeq" id="WP_043703667.1">
    <property type="nucleotide sequence ID" value="NZ_CP083911.1"/>
</dbReference>
<feature type="region of interest" description="Disordered" evidence="1">
    <location>
        <begin position="210"/>
        <end position="237"/>
    </location>
</feature>
<sequence>MARQPRLAVTGLPHLVLWQGHNRQPVFFDDDDRQAFLALLTDAAAREGAALHGYALLRDAVWLLLTPQRDGALPRLMQAVGRAYVRRFNQRHGRSGTLWEGRYRGTVVAPSELLAALVWLDGEPVRAGLAPAPEGWPWSSHRHYVGLAPQRGLQAPAVWWALGDTPFAREAAYRRRVHDGLPPAHAQRLRDAAVKGWPVGDAAFLAQLQAQTGRRTQPARPGRPRKSPSSDDSSVPK</sequence>
<accession>A0A554XE55</accession>
<evidence type="ECO:0000313" key="4">
    <source>
        <dbReference type="Proteomes" id="UP000317763"/>
    </source>
</evidence>
<proteinExistence type="predicted"/>
<comment type="caution">
    <text evidence="3">The sequence shown here is derived from an EMBL/GenBank/DDBJ whole genome shotgun (WGS) entry which is preliminary data.</text>
</comment>
<dbReference type="GO" id="GO:0006313">
    <property type="term" value="P:DNA transposition"/>
    <property type="evidence" value="ECO:0007669"/>
    <property type="project" value="InterPro"/>
</dbReference>
<protein>
    <submittedName>
        <fullName evidence="3">Transposase IS200 like protein</fullName>
    </submittedName>
</protein>
<evidence type="ECO:0000313" key="3">
    <source>
        <dbReference type="EMBL" id="TSE34106.1"/>
    </source>
</evidence>
<dbReference type="InterPro" id="IPR002686">
    <property type="entry name" value="Transposase_17"/>
</dbReference>
<evidence type="ECO:0000259" key="2">
    <source>
        <dbReference type="SMART" id="SM01321"/>
    </source>
</evidence>
<name>A0A554XE55_9BURK</name>
<organism evidence="3 4">
    <name type="scientific">Tepidimonas taiwanensis</name>
    <dbReference type="NCBI Taxonomy" id="307486"/>
    <lineage>
        <taxon>Bacteria</taxon>
        <taxon>Pseudomonadati</taxon>
        <taxon>Pseudomonadota</taxon>
        <taxon>Betaproteobacteria</taxon>
        <taxon>Burkholderiales</taxon>
        <taxon>Tepidimonas</taxon>
    </lineage>
</organism>
<dbReference type="AlphaFoldDB" id="A0A554XE55"/>
<dbReference type="PANTHER" id="PTHR34322">
    <property type="entry name" value="TRANSPOSASE, Y1_TNP DOMAIN-CONTAINING"/>
    <property type="match status" value="1"/>
</dbReference>
<reference evidence="3 4" key="1">
    <citation type="submission" date="2019-07" db="EMBL/GenBank/DDBJ databases">
        <title>Tepidimonas taiwanensis I1-1 draft genome.</title>
        <authorList>
            <person name="Da Costa M.S."/>
            <person name="Froufe H.J.C."/>
            <person name="Egas C."/>
            <person name="Albuquerque L."/>
        </authorList>
    </citation>
    <scope>NUCLEOTIDE SEQUENCE [LARGE SCALE GENOMIC DNA]</scope>
    <source>
        <strain evidence="3 4">I1-1</strain>
    </source>
</reference>
<dbReference type="GO" id="GO:0003677">
    <property type="term" value="F:DNA binding"/>
    <property type="evidence" value="ECO:0007669"/>
    <property type="project" value="InterPro"/>
</dbReference>
<evidence type="ECO:0000256" key="1">
    <source>
        <dbReference type="SAM" id="MobiDB-lite"/>
    </source>
</evidence>
<dbReference type="GO" id="GO:0004803">
    <property type="term" value="F:transposase activity"/>
    <property type="evidence" value="ECO:0007669"/>
    <property type="project" value="InterPro"/>
</dbReference>
<keyword evidence="4" id="KW-1185">Reference proteome</keyword>
<dbReference type="Gene3D" id="3.30.70.1290">
    <property type="entry name" value="Transposase IS200-like"/>
    <property type="match status" value="1"/>
</dbReference>